<dbReference type="KEGG" id="egr:104438240"/>
<sequence>MVDRLPSPFGDPAPTLSDAELRETAYELLVAACRSSGSRPLTYISQSERSSAGAAGAAAAAAAAAAQGPAAAPSLQRSLTSTAASKVKKALGLKRTETVSQRRGGDAAAAAAAGSQGRAKRPVTVGEMVRVQMKVSEQVDSKVRRALLRVAAGQLGRRMESVVLPLELLQQYKLSDFRNPQEYEAWQRRHLKVLEAGLLLHPHLPLSKTDTTSQRLRKLIRAALENPRESERNGEAVQLLRSNVMSLACRSFDGSASETCHWADGFPFNLRLYQLLLEACFDINDETSMIEEVDEVLELIKKTWVILGMNQALHNLCFAWVLFLRFVATGQAENDLLFAAGNLLMEVESDAKQMNDENYSMVLSSTLNSILNWAEKRLLAYHDTFHSGNIDVMQSFMLLCVSSVRILAEGTSHEHRRKKNDTDVACDRVEAYIRSSLRMVYSQKKEKIRKICKSQHNALPFLSILAQDIRELVVNEKELFSPILKRWHPLAAGVAVATLHSCYGNDLNRFILGIEELTPEAMQVLIAADKLEKDLVQVAVEDSVDSEDGGKSIIQEMPPFEAESVITNLVMSWIKTRVDRLGEWVDRNLQQEVWSPNANKEQFAPSAVEVLRIVDETLEAFFLLPIPMYQSLLPQLISGLDGCLQQYMLKVKTGCGTKNKFIPAMPALTRCTTGSKYNRVSKKKEKEIIAQRRKSQVGVTHGDDFFGVPQLCVRVNTLQHFRTQLEVLSKKTLMYLKSSDPAHADAIADGKRIRFELSAAACVEGIQQLCETIAYKVIFHNLSHGLWDALYVGDVASSRIEPFLQDLEQYLETLSSLVHDRVRTRVITDVMRASFEGFLLVLLAGGPCRAFSLEDSQIVDEDFKLLEELFWSNGDGLPADLIDKFSATVKNILPLFHANTESLIMRFKQISQETYGSSAKSKPPLPPTPSQWSPNEPNTILRVLCYRNDQSATKFLKKTYSFPKKL</sequence>
<dbReference type="InterPro" id="IPR057984">
    <property type="entry name" value="PATROL1_C"/>
</dbReference>
<dbReference type="Gene3D" id="1.10.357.50">
    <property type="match status" value="1"/>
</dbReference>
<dbReference type="OMA" id="NTESMEC"/>
<dbReference type="AlphaFoldDB" id="A0A059CVH6"/>
<reference evidence="4" key="1">
    <citation type="submission" date="2013-07" db="EMBL/GenBank/DDBJ databases">
        <title>The genome of Eucalyptus grandis.</title>
        <authorList>
            <person name="Schmutz J."/>
            <person name="Hayes R."/>
            <person name="Myburg A."/>
            <person name="Tuskan G."/>
            <person name="Grattapaglia D."/>
            <person name="Rokhsar D.S."/>
        </authorList>
    </citation>
    <scope>NUCLEOTIDE SEQUENCE</scope>
    <source>
        <tissue evidence="4">Leaf extractions</tissue>
    </source>
</reference>
<evidence type="ECO:0000259" key="2">
    <source>
        <dbReference type="PROSITE" id="PS51258"/>
    </source>
</evidence>
<feature type="region of interest" description="Disordered" evidence="1">
    <location>
        <begin position="90"/>
        <end position="117"/>
    </location>
</feature>
<dbReference type="STRING" id="71139.A0A059CVH6"/>
<dbReference type="PANTHER" id="PTHR31280">
    <property type="entry name" value="PROTEIN UNC-13 HOMOLOG"/>
    <property type="match status" value="1"/>
</dbReference>
<dbReference type="PROSITE" id="PS51259">
    <property type="entry name" value="MHD2"/>
    <property type="match status" value="1"/>
</dbReference>
<dbReference type="Gramene" id="KCW82377">
    <property type="protein sequence ID" value="KCW82377"/>
    <property type="gene ID" value="EUGRSUZ_C03784"/>
</dbReference>
<feature type="domain" description="MHD2" evidence="3">
    <location>
        <begin position="797"/>
        <end position="907"/>
    </location>
</feature>
<proteinExistence type="predicted"/>
<dbReference type="eggNOG" id="ENOG502QQD1">
    <property type="taxonomic scope" value="Eukaryota"/>
</dbReference>
<dbReference type="Pfam" id="PF25761">
    <property type="entry name" value="TPR_PATROL1"/>
    <property type="match status" value="1"/>
</dbReference>
<dbReference type="InParanoid" id="A0A059CVH6"/>
<evidence type="ECO:0008006" key="5">
    <source>
        <dbReference type="Google" id="ProtNLM"/>
    </source>
</evidence>
<organism evidence="4">
    <name type="scientific">Eucalyptus grandis</name>
    <name type="common">Flooded gum</name>
    <dbReference type="NCBI Taxonomy" id="71139"/>
    <lineage>
        <taxon>Eukaryota</taxon>
        <taxon>Viridiplantae</taxon>
        <taxon>Streptophyta</taxon>
        <taxon>Embryophyta</taxon>
        <taxon>Tracheophyta</taxon>
        <taxon>Spermatophyta</taxon>
        <taxon>Magnoliopsida</taxon>
        <taxon>eudicotyledons</taxon>
        <taxon>Gunneridae</taxon>
        <taxon>Pentapetalae</taxon>
        <taxon>rosids</taxon>
        <taxon>malvids</taxon>
        <taxon>Myrtales</taxon>
        <taxon>Myrtaceae</taxon>
        <taxon>Myrtoideae</taxon>
        <taxon>Eucalypteae</taxon>
        <taxon>Eucalyptus</taxon>
    </lineage>
</organism>
<dbReference type="PANTHER" id="PTHR31280:SF16">
    <property type="entry name" value="GLS PROTEIN (DUF810)"/>
    <property type="match status" value="1"/>
</dbReference>
<gene>
    <name evidence="4" type="ORF">EUGRSUZ_C03784</name>
</gene>
<dbReference type="InterPro" id="IPR014772">
    <property type="entry name" value="Munc13_dom-2"/>
</dbReference>
<evidence type="ECO:0000259" key="3">
    <source>
        <dbReference type="PROSITE" id="PS51259"/>
    </source>
</evidence>
<evidence type="ECO:0000256" key="1">
    <source>
        <dbReference type="SAM" id="MobiDB-lite"/>
    </source>
</evidence>
<dbReference type="PROSITE" id="PS51258">
    <property type="entry name" value="MHD1"/>
    <property type="match status" value="1"/>
</dbReference>
<feature type="region of interest" description="Disordered" evidence="1">
    <location>
        <begin position="916"/>
        <end position="936"/>
    </location>
</feature>
<dbReference type="EMBL" id="KK198755">
    <property type="protein sequence ID" value="KCW82377.1"/>
    <property type="molecule type" value="Genomic_DNA"/>
</dbReference>
<name>A0A059CVH6_EUCGR</name>
<protein>
    <recommendedName>
        <fullName evidence="5">MHD1 domain-containing protein</fullName>
    </recommendedName>
</protein>
<dbReference type="InterPro" id="IPR008528">
    <property type="entry name" value="unc-13_homologue"/>
</dbReference>
<feature type="compositionally biased region" description="Low complexity" evidence="1">
    <location>
        <begin position="106"/>
        <end position="117"/>
    </location>
</feature>
<dbReference type="InterPro" id="IPR014770">
    <property type="entry name" value="Munc13_1"/>
</dbReference>
<evidence type="ECO:0000313" key="4">
    <source>
        <dbReference type="EMBL" id="KCW82377.1"/>
    </source>
</evidence>
<accession>A0A059CVH6</accession>
<feature type="domain" description="MHD1" evidence="2">
    <location>
        <begin position="522"/>
        <end position="665"/>
    </location>
</feature>
<dbReference type="OrthoDB" id="2015333at2759"/>